<keyword evidence="7" id="KW-0175">Coiled coil</keyword>
<evidence type="ECO:0000256" key="4">
    <source>
        <dbReference type="ARBA" id="ARBA00022679"/>
    </source>
</evidence>
<dbReference type="EC" id="2.7.13.3" evidence="2"/>
<gene>
    <name evidence="12" type="ORF">NATSA_01960</name>
</gene>
<keyword evidence="9" id="KW-1133">Transmembrane helix</keyword>
<evidence type="ECO:0000256" key="3">
    <source>
        <dbReference type="ARBA" id="ARBA00022553"/>
    </source>
</evidence>
<evidence type="ECO:0000256" key="7">
    <source>
        <dbReference type="SAM" id="Coils"/>
    </source>
</evidence>
<dbReference type="Gene3D" id="1.10.287.130">
    <property type="match status" value="1"/>
</dbReference>
<keyword evidence="10" id="KW-0732">Signal</keyword>
<keyword evidence="5 12" id="KW-0418">Kinase</keyword>
<dbReference type="CDD" id="cd00075">
    <property type="entry name" value="HATPase"/>
    <property type="match status" value="1"/>
</dbReference>
<comment type="caution">
    <text evidence="12">The sequence shown here is derived from an EMBL/GenBank/DDBJ whole genome shotgun (WGS) entry which is preliminary data.</text>
</comment>
<feature type="signal peptide" evidence="10">
    <location>
        <begin position="1"/>
        <end position="21"/>
    </location>
</feature>
<evidence type="ECO:0000256" key="6">
    <source>
        <dbReference type="PROSITE-ProRule" id="PRU00339"/>
    </source>
</evidence>
<dbReference type="InterPro" id="IPR003661">
    <property type="entry name" value="HisK_dim/P_dom"/>
</dbReference>
<keyword evidence="13" id="KW-1185">Reference proteome</keyword>
<keyword evidence="6" id="KW-0802">TPR repeat</keyword>
<evidence type="ECO:0000256" key="2">
    <source>
        <dbReference type="ARBA" id="ARBA00012438"/>
    </source>
</evidence>
<feature type="repeat" description="TPR" evidence="6">
    <location>
        <begin position="278"/>
        <end position="311"/>
    </location>
</feature>
<dbReference type="SUPFAM" id="SSF55874">
    <property type="entry name" value="ATPase domain of HSP90 chaperone/DNA topoisomerase II/histidine kinase"/>
    <property type="match status" value="1"/>
</dbReference>
<dbReference type="Pfam" id="PF02518">
    <property type="entry name" value="HATPase_c"/>
    <property type="match status" value="1"/>
</dbReference>
<dbReference type="GO" id="GO:0000155">
    <property type="term" value="F:phosphorelay sensor kinase activity"/>
    <property type="evidence" value="ECO:0007669"/>
    <property type="project" value="InterPro"/>
</dbReference>
<evidence type="ECO:0000313" key="13">
    <source>
        <dbReference type="Proteomes" id="UP000673975"/>
    </source>
</evidence>
<accession>A0A8J7RJR5</accession>
<dbReference type="PROSITE" id="PS50109">
    <property type="entry name" value="HIS_KIN"/>
    <property type="match status" value="1"/>
</dbReference>
<dbReference type="SMART" id="SM00388">
    <property type="entry name" value="HisKA"/>
    <property type="match status" value="1"/>
</dbReference>
<evidence type="ECO:0000256" key="1">
    <source>
        <dbReference type="ARBA" id="ARBA00000085"/>
    </source>
</evidence>
<name>A0A8J7RJR5_9BACT</name>
<feature type="repeat" description="TPR" evidence="6">
    <location>
        <begin position="198"/>
        <end position="231"/>
    </location>
</feature>
<evidence type="ECO:0000256" key="10">
    <source>
        <dbReference type="SAM" id="SignalP"/>
    </source>
</evidence>
<evidence type="ECO:0000256" key="5">
    <source>
        <dbReference type="ARBA" id="ARBA00022777"/>
    </source>
</evidence>
<dbReference type="SMART" id="SM00028">
    <property type="entry name" value="TPR"/>
    <property type="match status" value="4"/>
</dbReference>
<feature type="coiled-coil region" evidence="7">
    <location>
        <begin position="377"/>
        <end position="417"/>
    </location>
</feature>
<dbReference type="SUPFAM" id="SSF47384">
    <property type="entry name" value="Homodimeric domain of signal transducing histidine kinase"/>
    <property type="match status" value="1"/>
</dbReference>
<dbReference type="PANTHER" id="PTHR43547:SF2">
    <property type="entry name" value="HYBRID SIGNAL TRANSDUCTION HISTIDINE KINASE C"/>
    <property type="match status" value="1"/>
</dbReference>
<feature type="region of interest" description="Disordered" evidence="8">
    <location>
        <begin position="719"/>
        <end position="753"/>
    </location>
</feature>
<dbReference type="InterPro" id="IPR005467">
    <property type="entry name" value="His_kinase_dom"/>
</dbReference>
<evidence type="ECO:0000313" key="12">
    <source>
        <dbReference type="EMBL" id="MBP3191418.1"/>
    </source>
</evidence>
<feature type="chain" id="PRO_5035229952" description="histidine kinase" evidence="10">
    <location>
        <begin position="22"/>
        <end position="753"/>
    </location>
</feature>
<dbReference type="AlphaFoldDB" id="A0A8J7RJR5"/>
<organism evidence="12 13">
    <name type="scientific">Natronogracilivirga saccharolytica</name>
    <dbReference type="NCBI Taxonomy" id="2812953"/>
    <lineage>
        <taxon>Bacteria</taxon>
        <taxon>Pseudomonadati</taxon>
        <taxon>Balneolota</taxon>
        <taxon>Balneolia</taxon>
        <taxon>Balneolales</taxon>
        <taxon>Cyclonatronaceae</taxon>
        <taxon>Natronogracilivirga</taxon>
    </lineage>
</organism>
<dbReference type="InterPro" id="IPR019734">
    <property type="entry name" value="TPR_rpt"/>
</dbReference>
<dbReference type="InterPro" id="IPR004358">
    <property type="entry name" value="Sig_transdc_His_kin-like_C"/>
</dbReference>
<proteinExistence type="predicted"/>
<dbReference type="CDD" id="cd00082">
    <property type="entry name" value="HisKA"/>
    <property type="match status" value="1"/>
</dbReference>
<dbReference type="Pfam" id="PF13424">
    <property type="entry name" value="TPR_12"/>
    <property type="match status" value="1"/>
</dbReference>
<dbReference type="Pfam" id="PF00512">
    <property type="entry name" value="HisKA"/>
    <property type="match status" value="1"/>
</dbReference>
<dbReference type="SUPFAM" id="SSF48452">
    <property type="entry name" value="TPR-like"/>
    <property type="match status" value="2"/>
</dbReference>
<dbReference type="InterPro" id="IPR036890">
    <property type="entry name" value="HATPase_C_sf"/>
</dbReference>
<dbReference type="RefSeq" id="WP_210509925.1">
    <property type="nucleotide sequence ID" value="NZ_JAFIDN010000001.1"/>
</dbReference>
<protein>
    <recommendedName>
        <fullName evidence="2">histidine kinase</fullName>
        <ecNumber evidence="2">2.7.13.3</ecNumber>
    </recommendedName>
</protein>
<keyword evidence="9" id="KW-0472">Membrane</keyword>
<keyword evidence="3" id="KW-0597">Phosphoprotein</keyword>
<dbReference type="InterPro" id="IPR003594">
    <property type="entry name" value="HATPase_dom"/>
</dbReference>
<dbReference type="PROSITE" id="PS50005">
    <property type="entry name" value="TPR"/>
    <property type="match status" value="2"/>
</dbReference>
<feature type="domain" description="Histidine kinase" evidence="11">
    <location>
        <begin position="502"/>
        <end position="717"/>
    </location>
</feature>
<reference evidence="12" key="1">
    <citation type="submission" date="2021-02" db="EMBL/GenBank/DDBJ databases">
        <title>Natronogracilivirga saccharolytica gen. nov. sp. nov. a new anaerobic, haloalkiliphilic carbohydrate-fermenting bacterium from soda lake and proposing of Cyclonatronumiaceae fam. nov. in the phylum Balneolaeota.</title>
        <authorList>
            <person name="Zhilina T.N."/>
            <person name="Sorokin D.Y."/>
            <person name="Zavarzina D.G."/>
            <person name="Toshchakov S.V."/>
            <person name="Kublanov I.V."/>
        </authorList>
    </citation>
    <scope>NUCLEOTIDE SEQUENCE</scope>
    <source>
        <strain evidence="12">Z-1702</strain>
    </source>
</reference>
<sequence>MAILRYLLFISVVSLLVCVTACDMTEKESKSDDAEGPDLVELNNEIHKAILSNNFSRADQLVEVVLEEAEKRGDYHAYIDAKTHQVSALFDRNRVGEASELIKENLERIDEHGTPRQEVAALIQLSNIYFFQNRDREGLEVLSDAERLVPDVDDMNIIATVYASKGRAVSRHDPVESLRLNIRALEKFKEIGDKRNEAVTRNNIALIYHRQDKNEMALQEYDQAIRLNKETGNKLQLATNYNNIANSLRAMDRKEEAADSLLKAVDINQQMGISPRLIQNYYNLAEVYTDLEKYDLAHSFFSQAYEESRSINFQPGIMYHAIGLANVLMEMGQLNEVQRYLNESRQLALQLDNLDVLTRSWDIEASLMERQQNFSGALDAKRQMQAYSDSLDSIRREREFEEVRMAYEVDLKSAENELLRQELSYQERLSRNQRLLLTGLVIGVVVFAVFLLVLFRNQWKLRKAYKSMEQKNKVITAKNNQLRSLNSELKQINNEKDRLVDIIVHDLRNPLFGVIGFLDVINENIKDETDKEHLNIARKSAHRLNNMISGLLEVHSLEKEPDSVELEPVQCDDLVANVVDSYREVAREKKIKIKKRLTPLVAESNRTYLERIADNLISNALKFSPKDSEVKVEVRKAGKDYWQFAVSDEGPGISIEDRKKMFQMFGKLSARPTADEQTTGLGLYTVKMLIERLGGTITVESEIGDGSSFICEFPRGFAEASMEQSDDATEKGTNGEPATDSEPDPVQETEFHQ</sequence>
<feature type="coiled-coil region" evidence="7">
    <location>
        <begin position="468"/>
        <end position="502"/>
    </location>
</feature>
<comment type="catalytic activity">
    <reaction evidence="1">
        <text>ATP + protein L-histidine = ADP + protein N-phospho-L-histidine.</text>
        <dbReference type="EC" id="2.7.13.3"/>
    </reaction>
</comment>
<dbReference type="PANTHER" id="PTHR43547">
    <property type="entry name" value="TWO-COMPONENT HISTIDINE KINASE"/>
    <property type="match status" value="1"/>
</dbReference>
<feature type="transmembrane region" description="Helical" evidence="9">
    <location>
        <begin position="435"/>
        <end position="455"/>
    </location>
</feature>
<dbReference type="Proteomes" id="UP000673975">
    <property type="component" value="Unassembled WGS sequence"/>
</dbReference>
<dbReference type="EMBL" id="JAFIDN010000001">
    <property type="protein sequence ID" value="MBP3191418.1"/>
    <property type="molecule type" value="Genomic_DNA"/>
</dbReference>
<evidence type="ECO:0000256" key="8">
    <source>
        <dbReference type="SAM" id="MobiDB-lite"/>
    </source>
</evidence>
<evidence type="ECO:0000259" key="11">
    <source>
        <dbReference type="PROSITE" id="PS50109"/>
    </source>
</evidence>
<dbReference type="SMART" id="SM00387">
    <property type="entry name" value="HATPase_c"/>
    <property type="match status" value="1"/>
</dbReference>
<keyword evidence="4" id="KW-0808">Transferase</keyword>
<dbReference type="Pfam" id="PF13181">
    <property type="entry name" value="TPR_8"/>
    <property type="match status" value="1"/>
</dbReference>
<keyword evidence="9" id="KW-0812">Transmembrane</keyword>
<dbReference type="FunFam" id="3.30.565.10:FF:000006">
    <property type="entry name" value="Sensor histidine kinase WalK"/>
    <property type="match status" value="1"/>
</dbReference>
<dbReference type="PRINTS" id="PR00344">
    <property type="entry name" value="BCTRLSENSOR"/>
</dbReference>
<dbReference type="Gene3D" id="1.25.40.10">
    <property type="entry name" value="Tetratricopeptide repeat domain"/>
    <property type="match status" value="1"/>
</dbReference>
<dbReference type="InterPro" id="IPR011990">
    <property type="entry name" value="TPR-like_helical_dom_sf"/>
</dbReference>
<dbReference type="Gene3D" id="3.30.565.10">
    <property type="entry name" value="Histidine kinase-like ATPase, C-terminal domain"/>
    <property type="match status" value="1"/>
</dbReference>
<dbReference type="InterPro" id="IPR036097">
    <property type="entry name" value="HisK_dim/P_sf"/>
</dbReference>
<evidence type="ECO:0000256" key="9">
    <source>
        <dbReference type="SAM" id="Phobius"/>
    </source>
</evidence>